<feature type="region of interest" description="Disordered" evidence="1">
    <location>
        <begin position="231"/>
        <end position="321"/>
    </location>
</feature>
<sequence length="321" mass="37306">MNQLSQGLPLMGAHQGNQDEDYREGRTTHDNSNKSQQQHRPPRESYQSSHRPPRETYKSSDHIQQQHPPPRDIYQSSDHLQQHSDHIQQQHQPHRESYQSSDHLHQQQRQPPRESYQSSDHFQQQQYQPQESYQESGHLQQLHRPPLESYKSSNHVQQQQQLSESYHQSFNHLQQQQHEPRESYQSSDHLPPRESYQNSDHLQQQQAPVIKGYATKDDSYSLINKVASDHQLPSVVDPSKHVHHPSGYQSSHSPTPRVKPPSTHDPNSILMNPKPRSLLYHEEYAMTQGNTADDSAEAENKNVKVKRSHTNKPQSSSSCCQ</sequence>
<dbReference type="AlphaFoldDB" id="A0A5J5U7G2"/>
<evidence type="ECO:0000313" key="2">
    <source>
        <dbReference type="EMBL" id="KAB2063610.1"/>
    </source>
</evidence>
<feature type="compositionally biased region" description="Polar residues" evidence="1">
    <location>
        <begin position="195"/>
        <end position="207"/>
    </location>
</feature>
<evidence type="ECO:0000313" key="3">
    <source>
        <dbReference type="Proteomes" id="UP000327439"/>
    </source>
</evidence>
<accession>A0A5J5U7G2</accession>
<keyword evidence="3" id="KW-1185">Reference proteome</keyword>
<reference evidence="3" key="1">
    <citation type="journal article" date="2020" name="Nat. Genet.">
        <title>Genomic diversifications of five Gossypium allopolyploid species and their impact on cotton improvement.</title>
        <authorList>
            <person name="Chen Z.J."/>
            <person name="Sreedasyam A."/>
            <person name="Ando A."/>
            <person name="Song Q."/>
            <person name="De Santiago L.M."/>
            <person name="Hulse-Kemp A.M."/>
            <person name="Ding M."/>
            <person name="Ye W."/>
            <person name="Kirkbride R.C."/>
            <person name="Jenkins J."/>
            <person name="Plott C."/>
            <person name="Lovell J."/>
            <person name="Lin Y.M."/>
            <person name="Vaughn R."/>
            <person name="Liu B."/>
            <person name="Simpson S."/>
            <person name="Scheffler B.E."/>
            <person name="Wen L."/>
            <person name="Saski C.A."/>
            <person name="Grover C.E."/>
            <person name="Hu G."/>
            <person name="Conover J.L."/>
            <person name="Carlson J.W."/>
            <person name="Shu S."/>
            <person name="Boston L.B."/>
            <person name="Williams M."/>
            <person name="Peterson D.G."/>
            <person name="McGee K."/>
            <person name="Jones D.C."/>
            <person name="Wendel J.F."/>
            <person name="Stelly D.M."/>
            <person name="Grimwood J."/>
            <person name="Schmutz J."/>
        </authorList>
    </citation>
    <scope>NUCLEOTIDE SEQUENCE [LARGE SCALE GENOMIC DNA]</scope>
    <source>
        <strain evidence="3">cv. 3-79</strain>
    </source>
</reference>
<dbReference type="Proteomes" id="UP000327439">
    <property type="component" value="Chromosome A10"/>
</dbReference>
<protein>
    <submittedName>
        <fullName evidence="2">Uncharacterized protein</fullName>
    </submittedName>
</protein>
<feature type="region of interest" description="Disordered" evidence="1">
    <location>
        <begin position="1"/>
        <end position="213"/>
    </location>
</feature>
<feature type="compositionally biased region" description="Polar residues" evidence="1">
    <location>
        <begin position="170"/>
        <end position="188"/>
    </location>
</feature>
<dbReference type="EMBL" id="CM018211">
    <property type="protein sequence ID" value="KAB2063610.1"/>
    <property type="molecule type" value="Genomic_DNA"/>
</dbReference>
<feature type="compositionally biased region" description="Polar residues" evidence="1">
    <location>
        <begin position="311"/>
        <end position="321"/>
    </location>
</feature>
<feature type="compositionally biased region" description="Polar residues" evidence="1">
    <location>
        <begin position="33"/>
        <end position="50"/>
    </location>
</feature>
<feature type="compositionally biased region" description="Basic and acidic residues" evidence="1">
    <location>
        <begin position="52"/>
        <end position="61"/>
    </location>
</feature>
<gene>
    <name evidence="2" type="ORF">ES319_A10G226600v1</name>
</gene>
<organism evidence="2 3">
    <name type="scientific">Gossypium barbadense</name>
    <name type="common">Sea Island cotton</name>
    <name type="synonym">Hibiscus barbadensis</name>
    <dbReference type="NCBI Taxonomy" id="3634"/>
    <lineage>
        <taxon>Eukaryota</taxon>
        <taxon>Viridiplantae</taxon>
        <taxon>Streptophyta</taxon>
        <taxon>Embryophyta</taxon>
        <taxon>Tracheophyta</taxon>
        <taxon>Spermatophyta</taxon>
        <taxon>Magnoliopsida</taxon>
        <taxon>eudicotyledons</taxon>
        <taxon>Gunneridae</taxon>
        <taxon>Pentapetalae</taxon>
        <taxon>rosids</taxon>
        <taxon>malvids</taxon>
        <taxon>Malvales</taxon>
        <taxon>Malvaceae</taxon>
        <taxon>Malvoideae</taxon>
        <taxon>Gossypium</taxon>
    </lineage>
</organism>
<proteinExistence type="predicted"/>
<dbReference type="OrthoDB" id="993370at2759"/>
<feature type="compositionally biased region" description="Basic and acidic residues" evidence="1">
    <location>
        <begin position="23"/>
        <end position="32"/>
    </location>
</feature>
<feature type="compositionally biased region" description="Low complexity" evidence="1">
    <location>
        <begin position="115"/>
        <end position="136"/>
    </location>
</feature>
<evidence type="ECO:0000256" key="1">
    <source>
        <dbReference type="SAM" id="MobiDB-lite"/>
    </source>
</evidence>
<name>A0A5J5U7G2_GOSBA</name>
<feature type="compositionally biased region" description="Basic and acidic residues" evidence="1">
    <location>
        <begin position="80"/>
        <end position="105"/>
    </location>
</feature>
<feature type="compositionally biased region" description="Low complexity" evidence="1">
    <location>
        <begin position="152"/>
        <end position="169"/>
    </location>
</feature>